<evidence type="ECO:0000256" key="5">
    <source>
        <dbReference type="ARBA" id="ARBA00023110"/>
    </source>
</evidence>
<dbReference type="GO" id="GO:0003755">
    <property type="term" value="F:peptidyl-prolyl cis-trans isomerase activity"/>
    <property type="evidence" value="ECO:0007669"/>
    <property type="project" value="UniProtKB-UniRule"/>
</dbReference>
<dbReference type="SUPFAM" id="SSF54534">
    <property type="entry name" value="FKBP-like"/>
    <property type="match status" value="1"/>
</dbReference>
<dbReference type="InParanoid" id="F4BTS3"/>
<dbReference type="PANTHER" id="PTHR47861:SF3">
    <property type="entry name" value="FKBP-TYPE PEPTIDYL-PROLYL CIS-TRANS ISOMERASE SLYD"/>
    <property type="match status" value="1"/>
</dbReference>
<evidence type="ECO:0000313" key="12">
    <source>
        <dbReference type="Proteomes" id="UP000007807"/>
    </source>
</evidence>
<dbReference type="GO" id="GO:0042026">
    <property type="term" value="P:protein refolding"/>
    <property type="evidence" value="ECO:0007669"/>
    <property type="project" value="UniProtKB-ARBA"/>
</dbReference>
<proteinExistence type="inferred from homology"/>
<comment type="subcellular location">
    <subcellularLocation>
        <location evidence="2">Cytoplasm</location>
    </subcellularLocation>
</comment>
<evidence type="ECO:0000256" key="3">
    <source>
        <dbReference type="ARBA" id="ARBA00006577"/>
    </source>
</evidence>
<protein>
    <recommendedName>
        <fullName evidence="9">Peptidyl-prolyl cis-trans isomerase</fullName>
        <ecNumber evidence="9">5.2.1.8</ecNumber>
    </recommendedName>
</protein>
<dbReference type="GO" id="GO:0005737">
    <property type="term" value="C:cytoplasm"/>
    <property type="evidence" value="ECO:0007669"/>
    <property type="project" value="UniProtKB-SubCell"/>
</dbReference>
<evidence type="ECO:0000256" key="2">
    <source>
        <dbReference type="ARBA" id="ARBA00004496"/>
    </source>
</evidence>
<feature type="domain" description="PPIase FKBP-type" evidence="10">
    <location>
        <begin position="7"/>
        <end position="70"/>
    </location>
</feature>
<dbReference type="EMBL" id="CP002565">
    <property type="protein sequence ID" value="AEB66956.1"/>
    <property type="molecule type" value="Genomic_DNA"/>
</dbReference>
<dbReference type="InterPro" id="IPR046357">
    <property type="entry name" value="PPIase_dom_sf"/>
</dbReference>
<dbReference type="EC" id="5.2.1.8" evidence="9"/>
<evidence type="ECO:0000256" key="9">
    <source>
        <dbReference type="RuleBase" id="RU003915"/>
    </source>
</evidence>
<gene>
    <name evidence="11" type="primary">mtfK</name>
    <name evidence="11" type="ordered locus">MCON_0031</name>
</gene>
<evidence type="ECO:0000313" key="11">
    <source>
        <dbReference type="EMBL" id="AEB66956.1"/>
    </source>
</evidence>
<dbReference type="PANTHER" id="PTHR47861">
    <property type="entry name" value="FKBP-TYPE PEPTIDYL-PROLYL CIS-TRANS ISOMERASE SLYD"/>
    <property type="match status" value="1"/>
</dbReference>
<dbReference type="GeneID" id="10459846"/>
<organism evidence="11 12">
    <name type="scientific">Methanothrix soehngenii (strain ATCC 5969 / DSM 3671 / JCM 10134 / NBRC 103675 / OCM 69 / GP-6)</name>
    <name type="common">Methanosaeta concilii</name>
    <dbReference type="NCBI Taxonomy" id="990316"/>
    <lineage>
        <taxon>Archaea</taxon>
        <taxon>Methanobacteriati</taxon>
        <taxon>Methanobacteriota</taxon>
        <taxon>Stenosarchaea group</taxon>
        <taxon>Methanomicrobia</taxon>
        <taxon>Methanotrichales</taxon>
        <taxon>Methanotrichaceae</taxon>
        <taxon>Methanothrix</taxon>
    </lineage>
</organism>
<dbReference type="Proteomes" id="UP000007807">
    <property type="component" value="Chromosome"/>
</dbReference>
<dbReference type="STRING" id="990316.MCON_0031"/>
<dbReference type="InterPro" id="IPR001179">
    <property type="entry name" value="PPIase_FKBP_dom"/>
</dbReference>
<evidence type="ECO:0000256" key="6">
    <source>
        <dbReference type="ARBA" id="ARBA00023186"/>
    </source>
</evidence>
<dbReference type="RefSeq" id="WP_013718018.1">
    <property type="nucleotide sequence ID" value="NC_015416.1"/>
</dbReference>
<keyword evidence="5 8" id="KW-0697">Rotamase</keyword>
<comment type="similarity">
    <text evidence="3 9">Belongs to the FKBP-type PPIase family.</text>
</comment>
<sequence length="150" mass="16321">MAQAKMGDTVKVHYTGKLGTGVIFDTSEGCDPLEFEIGSGSFIPGFEEAVVGMSPGESKKVQIPPEKGYGNYKEDRAITMDKKDFPSDLVPVEGMSLEICTSEGTYVPAQITDVTETTVTLDANHPLVEQTLYFDIMLLEITKSMEKSAQ</sequence>
<dbReference type="PROSITE" id="PS50059">
    <property type="entry name" value="FKBP_PPIASE"/>
    <property type="match status" value="1"/>
</dbReference>
<dbReference type="HOGENOM" id="CLU_098197_2_1_2"/>
<reference evidence="11 12" key="1">
    <citation type="journal article" date="2011" name="J. Bacteriol.">
        <title>Complete genome sequence of Methanosaeta concilii, a specialist in aceticlastic methanogenesis.</title>
        <authorList>
            <person name="Barber R.D."/>
            <person name="Zhang L."/>
            <person name="Harnack M."/>
            <person name="Olson M.V."/>
            <person name="Kaul R."/>
            <person name="Ingram-Smith C."/>
            <person name="Smith K.S."/>
        </authorList>
    </citation>
    <scope>NUCLEOTIDE SEQUENCE [LARGE SCALE GENOMIC DNA]</scope>
    <source>
        <strain evidence="12">ATCC 5969 / DSM 3671 / JCM 10134 / NBRC 103675 / OCM 69 / GP-6</strain>
    </source>
</reference>
<keyword evidence="6" id="KW-0143">Chaperone</keyword>
<evidence type="ECO:0000259" key="10">
    <source>
        <dbReference type="PROSITE" id="PS50059"/>
    </source>
</evidence>
<dbReference type="KEGG" id="mcj:MCON_0031"/>
<accession>F4BTS3</accession>
<keyword evidence="12" id="KW-1185">Reference proteome</keyword>
<keyword evidence="7 8" id="KW-0413">Isomerase</keyword>
<dbReference type="Pfam" id="PF00254">
    <property type="entry name" value="FKBP_C"/>
    <property type="match status" value="1"/>
</dbReference>
<evidence type="ECO:0000256" key="1">
    <source>
        <dbReference type="ARBA" id="ARBA00000971"/>
    </source>
</evidence>
<keyword evidence="4" id="KW-0963">Cytoplasm</keyword>
<evidence type="ECO:0000256" key="8">
    <source>
        <dbReference type="PROSITE-ProRule" id="PRU00277"/>
    </source>
</evidence>
<dbReference type="AlphaFoldDB" id="F4BTS3"/>
<evidence type="ECO:0000256" key="4">
    <source>
        <dbReference type="ARBA" id="ARBA00022490"/>
    </source>
</evidence>
<dbReference type="Gene3D" id="3.10.50.40">
    <property type="match status" value="1"/>
</dbReference>
<name>F4BTS3_METSG</name>
<comment type="catalytic activity">
    <reaction evidence="1 8 9">
        <text>[protein]-peptidylproline (omega=180) = [protein]-peptidylproline (omega=0)</text>
        <dbReference type="Rhea" id="RHEA:16237"/>
        <dbReference type="Rhea" id="RHEA-COMP:10747"/>
        <dbReference type="Rhea" id="RHEA-COMP:10748"/>
        <dbReference type="ChEBI" id="CHEBI:83833"/>
        <dbReference type="ChEBI" id="CHEBI:83834"/>
        <dbReference type="EC" id="5.2.1.8"/>
    </reaction>
</comment>
<evidence type="ECO:0000256" key="7">
    <source>
        <dbReference type="ARBA" id="ARBA00023235"/>
    </source>
</evidence>